<dbReference type="KEGG" id="min:Minf_0314"/>
<evidence type="ECO:0000313" key="1">
    <source>
        <dbReference type="EMBL" id="ACD82374.1"/>
    </source>
</evidence>
<reference evidence="1 2" key="1">
    <citation type="journal article" date="2008" name="Biol. Direct">
        <title>Complete genome sequence of the extremely acidophilic methanotroph isolate V4, Methylacidiphilum infernorum, a representative of the bacterial phylum Verrucomicrobia.</title>
        <authorList>
            <person name="Hou S."/>
            <person name="Makarova K.S."/>
            <person name="Saw J.H."/>
            <person name="Senin P."/>
            <person name="Ly B.V."/>
            <person name="Zhou Z."/>
            <person name="Ren Y."/>
            <person name="Wang J."/>
            <person name="Galperin M.Y."/>
            <person name="Omelchenko M.V."/>
            <person name="Wolf Y.I."/>
            <person name="Yutin N."/>
            <person name="Koonin E.V."/>
            <person name="Stott M.B."/>
            <person name="Mountain B.W."/>
            <person name="Crowe M.A."/>
            <person name="Smirnova A.V."/>
            <person name="Dunfield P.F."/>
            <person name="Feng L."/>
            <person name="Wang L."/>
            <person name="Alam M."/>
        </authorList>
    </citation>
    <scope>NUCLEOTIDE SEQUENCE [LARGE SCALE GENOMIC DNA]</scope>
    <source>
        <strain evidence="2">Isolate V4</strain>
    </source>
</reference>
<gene>
    <name evidence="1" type="ordered locus">Minf_0314</name>
</gene>
<dbReference type="HOGENOM" id="CLU_3390239_0_0_0"/>
<dbReference type="Proteomes" id="UP000009149">
    <property type="component" value="Chromosome"/>
</dbReference>
<proteinExistence type="predicted"/>
<dbReference type="EMBL" id="CP000975">
    <property type="protein sequence ID" value="ACD82374.1"/>
    <property type="molecule type" value="Genomic_DNA"/>
</dbReference>
<protein>
    <submittedName>
        <fullName evidence="1">Uncharacterized protein</fullName>
    </submittedName>
</protein>
<name>B3DY97_METI4</name>
<dbReference type="STRING" id="481448.Minf_0314"/>
<accession>B3DY97</accession>
<organism evidence="1 2">
    <name type="scientific">Methylacidiphilum infernorum (isolate V4)</name>
    <name type="common">Methylokorus infernorum (strain V4)</name>
    <dbReference type="NCBI Taxonomy" id="481448"/>
    <lineage>
        <taxon>Bacteria</taxon>
        <taxon>Pseudomonadati</taxon>
        <taxon>Verrucomicrobiota</taxon>
        <taxon>Methylacidiphilae</taxon>
        <taxon>Methylacidiphilales</taxon>
        <taxon>Methylacidiphilaceae</taxon>
        <taxon>Methylacidiphilum (ex Ratnadevi et al. 2023)</taxon>
    </lineage>
</organism>
<sequence>MLTALFRKETFLKKSLFPGKDLKPFYSIAIID</sequence>
<dbReference type="AlphaFoldDB" id="B3DY97"/>
<evidence type="ECO:0000313" key="2">
    <source>
        <dbReference type="Proteomes" id="UP000009149"/>
    </source>
</evidence>